<proteinExistence type="predicted"/>
<accession>A0A835UNT1</accession>
<dbReference type="SUPFAM" id="SSF51197">
    <property type="entry name" value="Clavaminate synthase-like"/>
    <property type="match status" value="1"/>
</dbReference>
<evidence type="ECO:0000313" key="3">
    <source>
        <dbReference type="Proteomes" id="UP000636800"/>
    </source>
</evidence>
<feature type="domain" description="Fe2OG dioxygenase" evidence="1">
    <location>
        <begin position="1"/>
        <end position="86"/>
    </location>
</feature>
<dbReference type="Pfam" id="PF03171">
    <property type="entry name" value="2OG-FeII_Oxy"/>
    <property type="match status" value="1"/>
</dbReference>
<reference evidence="2 3" key="1">
    <citation type="journal article" date="2020" name="Nat. Food">
        <title>A phased Vanilla planifolia genome enables genetic improvement of flavour and production.</title>
        <authorList>
            <person name="Hasing T."/>
            <person name="Tang H."/>
            <person name="Brym M."/>
            <person name="Khazi F."/>
            <person name="Huang T."/>
            <person name="Chambers A.H."/>
        </authorList>
    </citation>
    <scope>NUCLEOTIDE SEQUENCE [LARGE SCALE GENOMIC DNA]</scope>
    <source>
        <tissue evidence="2">Leaf</tissue>
    </source>
</reference>
<name>A0A835UNT1_VANPL</name>
<sequence>MRLNVYDLKEETIGLPAMCLHSDSSFLTVLLEGEVNGLEVVDQTRKLVAVHSQPSTFVAFIGDVGKHRVICTQAAPRISISFSVVSPRDGVVVSPAPLVDEEHPRIYRSVPYNDYREFRRTPSSLDGNFLSLYQAEE</sequence>
<dbReference type="AlphaFoldDB" id="A0A835UNT1"/>
<dbReference type="InterPro" id="IPR044861">
    <property type="entry name" value="IPNS-like_FE2OG_OXY"/>
</dbReference>
<organism evidence="2 3">
    <name type="scientific">Vanilla planifolia</name>
    <name type="common">Vanilla</name>
    <dbReference type="NCBI Taxonomy" id="51239"/>
    <lineage>
        <taxon>Eukaryota</taxon>
        <taxon>Viridiplantae</taxon>
        <taxon>Streptophyta</taxon>
        <taxon>Embryophyta</taxon>
        <taxon>Tracheophyta</taxon>
        <taxon>Spermatophyta</taxon>
        <taxon>Magnoliopsida</taxon>
        <taxon>Liliopsida</taxon>
        <taxon>Asparagales</taxon>
        <taxon>Orchidaceae</taxon>
        <taxon>Vanilloideae</taxon>
        <taxon>Vanilleae</taxon>
        <taxon>Vanilla</taxon>
    </lineage>
</organism>
<dbReference type="PANTHER" id="PTHR47990">
    <property type="entry name" value="2-OXOGLUTARATE (2OG) AND FE(II)-DEPENDENT OXYGENASE SUPERFAMILY PROTEIN-RELATED"/>
    <property type="match status" value="1"/>
</dbReference>
<dbReference type="InterPro" id="IPR050231">
    <property type="entry name" value="Iron_ascorbate_oxido_reductase"/>
</dbReference>
<keyword evidence="3" id="KW-1185">Reference proteome</keyword>
<protein>
    <recommendedName>
        <fullName evidence="1">Fe2OG dioxygenase domain-containing protein</fullName>
    </recommendedName>
</protein>
<dbReference type="EMBL" id="JADCNL010000009">
    <property type="protein sequence ID" value="KAG0467305.1"/>
    <property type="molecule type" value="Genomic_DNA"/>
</dbReference>
<gene>
    <name evidence="2" type="ORF">HPP92_018885</name>
</gene>
<dbReference type="InterPro" id="IPR005123">
    <property type="entry name" value="Oxoglu/Fe-dep_dioxygenase_dom"/>
</dbReference>
<comment type="caution">
    <text evidence="2">The sequence shown here is derived from an EMBL/GenBank/DDBJ whole genome shotgun (WGS) entry which is preliminary data.</text>
</comment>
<dbReference type="InterPro" id="IPR027443">
    <property type="entry name" value="IPNS-like_sf"/>
</dbReference>
<dbReference type="PROSITE" id="PS51471">
    <property type="entry name" value="FE2OG_OXY"/>
    <property type="match status" value="1"/>
</dbReference>
<evidence type="ECO:0000259" key="1">
    <source>
        <dbReference type="PROSITE" id="PS51471"/>
    </source>
</evidence>
<dbReference type="Proteomes" id="UP000636800">
    <property type="component" value="Unassembled WGS sequence"/>
</dbReference>
<dbReference type="OrthoDB" id="28127at2759"/>
<dbReference type="Gene3D" id="2.60.120.330">
    <property type="entry name" value="B-lactam Antibiotic, Isopenicillin N Synthase, Chain"/>
    <property type="match status" value="1"/>
</dbReference>
<evidence type="ECO:0000313" key="2">
    <source>
        <dbReference type="EMBL" id="KAG0467305.1"/>
    </source>
</evidence>